<dbReference type="GO" id="GO:0008270">
    <property type="term" value="F:zinc ion binding"/>
    <property type="evidence" value="ECO:0007669"/>
    <property type="project" value="InterPro"/>
</dbReference>
<evidence type="ECO:0000313" key="5">
    <source>
        <dbReference type="Proteomes" id="UP001303373"/>
    </source>
</evidence>
<dbReference type="PRINTS" id="PR00755">
    <property type="entry name" value="AFLATOXINBRP"/>
</dbReference>
<dbReference type="EMBL" id="CP138585">
    <property type="protein sequence ID" value="WPH01515.1"/>
    <property type="molecule type" value="Genomic_DNA"/>
</dbReference>
<accession>A0AAQ3RAR0</accession>
<dbReference type="InterPro" id="IPR053157">
    <property type="entry name" value="Sterol_Uptake_Regulator"/>
</dbReference>
<reference evidence="4 5" key="1">
    <citation type="submission" date="2023-11" db="EMBL/GenBank/DDBJ databases">
        <title>An acidophilic fungus is an integral part of prey digestion in a carnivorous sundew plant.</title>
        <authorList>
            <person name="Tsai I.J."/>
        </authorList>
    </citation>
    <scope>NUCLEOTIDE SEQUENCE [LARGE SCALE GENOMIC DNA]</scope>
    <source>
        <strain evidence="4">169a</strain>
    </source>
</reference>
<dbReference type="PANTHER" id="PTHR47784:SF10">
    <property type="entry name" value="TRANSCRIPTION FACTOR, PUTATIVE (AFU_ORTHOLOGUE AFUA_6G14150)-RELATED"/>
    <property type="match status" value="1"/>
</dbReference>
<sequence>MDQKAPVTAGQKATQPRRTHRKSRLGCVSCKQRRVKCDEAGPPCGQCRTRSMKCEYASSKRSQPLPRTLPTPATGVSHSIGGAPSEVRYTSPVNTTPRLPSVSTKRLELELMHQWCTVSYKSICGNIESHYNVWQNVVPQAGLKYDYLLNGIFAFSALEIAAFAEDQTGSKEYINRAMEYQNLAITQFRSEIVNASSDQHQALCLMSSILIALGLGMARFQAEYTNTVDTMILLFELISGGGAILMSKADALQNDPVFKDLTPWEGLTAQDMSPIVRSAMDRLVQLNDSRHGTTSSTPRESVLQAISHHTTCRKAIFYLEECFTRCIGPETRGYMLGWMNMVGREFIQAIEQKEVVALVVMMHYGALMEQQSYDLWWIQDVGRHLVNELITELDHEDDENVKAAIAWARENSVPVRPK</sequence>
<evidence type="ECO:0000256" key="1">
    <source>
        <dbReference type="ARBA" id="ARBA00023242"/>
    </source>
</evidence>
<dbReference type="PROSITE" id="PS00463">
    <property type="entry name" value="ZN2_CY6_FUNGAL_1"/>
    <property type="match status" value="1"/>
</dbReference>
<dbReference type="GO" id="GO:0001228">
    <property type="term" value="F:DNA-binding transcription activator activity, RNA polymerase II-specific"/>
    <property type="evidence" value="ECO:0007669"/>
    <property type="project" value="TreeGrafter"/>
</dbReference>
<dbReference type="PANTHER" id="PTHR47784">
    <property type="entry name" value="STEROL UPTAKE CONTROL PROTEIN 2"/>
    <property type="match status" value="1"/>
</dbReference>
<proteinExistence type="predicted"/>
<dbReference type="CDD" id="cd00067">
    <property type="entry name" value="GAL4"/>
    <property type="match status" value="1"/>
</dbReference>
<dbReference type="InterPro" id="IPR001138">
    <property type="entry name" value="Zn2Cys6_DnaBD"/>
</dbReference>
<dbReference type="Gene3D" id="4.10.240.10">
    <property type="entry name" value="Zn(2)-C6 fungal-type DNA-binding domain"/>
    <property type="match status" value="1"/>
</dbReference>
<name>A0AAQ3RAR0_9PEZI</name>
<feature type="compositionally biased region" description="Basic residues" evidence="2">
    <location>
        <begin position="15"/>
        <end position="24"/>
    </location>
</feature>
<evidence type="ECO:0000256" key="2">
    <source>
        <dbReference type="SAM" id="MobiDB-lite"/>
    </source>
</evidence>
<dbReference type="SUPFAM" id="SSF57701">
    <property type="entry name" value="Zn2/Cys6 DNA-binding domain"/>
    <property type="match status" value="1"/>
</dbReference>
<dbReference type="Proteomes" id="UP001303373">
    <property type="component" value="Chromosome 6"/>
</dbReference>
<dbReference type="InterPro" id="IPR036864">
    <property type="entry name" value="Zn2-C6_fun-type_DNA-bd_sf"/>
</dbReference>
<keyword evidence="5" id="KW-1185">Reference proteome</keyword>
<dbReference type="AlphaFoldDB" id="A0AAQ3RAR0"/>
<evidence type="ECO:0000313" key="4">
    <source>
        <dbReference type="EMBL" id="WPH01515.1"/>
    </source>
</evidence>
<dbReference type="PROSITE" id="PS50048">
    <property type="entry name" value="ZN2_CY6_FUNGAL_2"/>
    <property type="match status" value="1"/>
</dbReference>
<organism evidence="4 5">
    <name type="scientific">Acrodontium crateriforme</name>
    <dbReference type="NCBI Taxonomy" id="150365"/>
    <lineage>
        <taxon>Eukaryota</taxon>
        <taxon>Fungi</taxon>
        <taxon>Dikarya</taxon>
        <taxon>Ascomycota</taxon>
        <taxon>Pezizomycotina</taxon>
        <taxon>Dothideomycetes</taxon>
        <taxon>Dothideomycetidae</taxon>
        <taxon>Mycosphaerellales</taxon>
        <taxon>Teratosphaeriaceae</taxon>
        <taxon>Acrodontium</taxon>
    </lineage>
</organism>
<feature type="region of interest" description="Disordered" evidence="2">
    <location>
        <begin position="1"/>
        <end position="24"/>
    </location>
</feature>
<dbReference type="SMART" id="SM00066">
    <property type="entry name" value="GAL4"/>
    <property type="match status" value="1"/>
</dbReference>
<dbReference type="Pfam" id="PF00172">
    <property type="entry name" value="Zn_clus"/>
    <property type="match status" value="1"/>
</dbReference>
<gene>
    <name evidence="4" type="ORF">R9X50_00436100</name>
</gene>
<protein>
    <recommendedName>
        <fullName evidence="3">Zn(2)-C6 fungal-type domain-containing protein</fullName>
    </recommendedName>
</protein>
<evidence type="ECO:0000259" key="3">
    <source>
        <dbReference type="PROSITE" id="PS50048"/>
    </source>
</evidence>
<feature type="domain" description="Zn(2)-C6 fungal-type" evidence="3">
    <location>
        <begin position="26"/>
        <end position="56"/>
    </location>
</feature>
<feature type="region of interest" description="Disordered" evidence="2">
    <location>
        <begin position="58"/>
        <end position="95"/>
    </location>
</feature>
<keyword evidence="1" id="KW-0539">Nucleus</keyword>